<name>A0A6G1XB71_9BACI</name>
<reference evidence="2 3" key="1">
    <citation type="submission" date="2019-11" db="EMBL/GenBank/DDBJ databases">
        <authorList>
            <person name="Li J."/>
        </authorList>
    </citation>
    <scope>NUCLEOTIDE SEQUENCE [LARGE SCALE GENOMIC DNA]</scope>
    <source>
        <strain evidence="2 3">J4</strain>
    </source>
</reference>
<sequence>MTKKDIKYDIIKTLSLPSRLNDKCMFIVSAEFFARHEGGMTTENNSKEPKTGVMNGS</sequence>
<dbReference type="AlphaFoldDB" id="A0A6G1XB71"/>
<evidence type="ECO:0000313" key="3">
    <source>
        <dbReference type="Proteomes" id="UP000480185"/>
    </source>
</evidence>
<feature type="region of interest" description="Disordered" evidence="1">
    <location>
        <begin position="38"/>
        <end position="57"/>
    </location>
</feature>
<dbReference type="EMBL" id="WJNH01000018">
    <property type="protein sequence ID" value="MRG88261.1"/>
    <property type="molecule type" value="Genomic_DNA"/>
</dbReference>
<evidence type="ECO:0000313" key="2">
    <source>
        <dbReference type="EMBL" id="MRG88261.1"/>
    </source>
</evidence>
<gene>
    <name evidence="2" type="ORF">GH754_18555</name>
</gene>
<keyword evidence="3" id="KW-1185">Reference proteome</keyword>
<comment type="caution">
    <text evidence="2">The sequence shown here is derived from an EMBL/GenBank/DDBJ whole genome shotgun (WGS) entry which is preliminary data.</text>
</comment>
<dbReference type="Proteomes" id="UP000480185">
    <property type="component" value="Unassembled WGS sequence"/>
</dbReference>
<dbReference type="RefSeq" id="WP_153730129.1">
    <property type="nucleotide sequence ID" value="NZ_WJNH01000018.1"/>
</dbReference>
<organism evidence="2 3">
    <name type="scientific">Salinibacillus xinjiangensis</name>
    <dbReference type="NCBI Taxonomy" id="1229268"/>
    <lineage>
        <taxon>Bacteria</taxon>
        <taxon>Bacillati</taxon>
        <taxon>Bacillota</taxon>
        <taxon>Bacilli</taxon>
        <taxon>Bacillales</taxon>
        <taxon>Bacillaceae</taxon>
        <taxon>Salinibacillus</taxon>
    </lineage>
</organism>
<protein>
    <submittedName>
        <fullName evidence="2">Uncharacterized protein</fullName>
    </submittedName>
</protein>
<evidence type="ECO:0000256" key="1">
    <source>
        <dbReference type="SAM" id="MobiDB-lite"/>
    </source>
</evidence>
<proteinExistence type="predicted"/>
<accession>A0A6G1XB71</accession>